<evidence type="ECO:0000313" key="1">
    <source>
        <dbReference type="EMBL" id="ENW98654.1"/>
    </source>
</evidence>
<proteinExistence type="predicted"/>
<dbReference type="AlphaFoldDB" id="N9N9A7"/>
<dbReference type="PROSITE" id="PS51257">
    <property type="entry name" value="PROKAR_LIPOPROTEIN"/>
    <property type="match status" value="1"/>
</dbReference>
<organism evidence="1 2">
    <name type="scientific">Acinetobacter modestus</name>
    <dbReference type="NCBI Taxonomy" id="1776740"/>
    <lineage>
        <taxon>Bacteria</taxon>
        <taxon>Pseudomonadati</taxon>
        <taxon>Pseudomonadota</taxon>
        <taxon>Gammaproteobacteria</taxon>
        <taxon>Moraxellales</taxon>
        <taxon>Moraxellaceae</taxon>
        <taxon>Acinetobacter</taxon>
    </lineage>
</organism>
<dbReference type="STRING" id="1217705.F900_02737"/>
<evidence type="ECO:0000313" key="2">
    <source>
        <dbReference type="Proteomes" id="UP000013248"/>
    </source>
</evidence>
<name>N9N9A7_9GAMM</name>
<dbReference type="PATRIC" id="fig|1217705.3.peg.2659"/>
<accession>N9N9A7</accession>
<dbReference type="EMBL" id="APRP01000031">
    <property type="protein sequence ID" value="ENW98654.1"/>
    <property type="molecule type" value="Genomic_DNA"/>
</dbReference>
<dbReference type="Proteomes" id="UP000013248">
    <property type="component" value="Unassembled WGS sequence"/>
</dbReference>
<dbReference type="eggNOG" id="ENOG5032DEC">
    <property type="taxonomic scope" value="Bacteria"/>
</dbReference>
<sequence>MKNCILHTAVISTMLMMAGCNDNDRQSQGMNNISDPSPIKKHISGTAAAGAALLGQVTIIDANNETRIVEIGEQGEYRIDVNGLQAPFILKAEGYVSGVLQTFCSIALQDDINGTINITPYTDLILANAAGFKSDNCEYTEYAKQLGIDRQLSAANNLLANRLHEALKQIDLPTDIDFIRTQFVADHTGMDELLDAIQVIIDSETQTAVIKDVVNNNKIFDDISNPTDNTPLPKPLRQIKLAGTALKSISARLALFSSYFENGLPQAGQIKNYFVADEKFLQAGQSLEEFLQDILSNPANKGLKFKSPRLLSVNDDNELTVRVQITNNDIVYGYEDFVFVKEGVFWQNKGNQRYIDQVLESVNTRTLKSKKFHIYTDKDGNLKEVFTRQLEIGVSDAPSEVKSIVVTHPALNRSITLRPVGGYIGWGITKDDGSVEAISWLSECNQQDEGSPCINFGLVKPDSEFTFTPRGANGTTTSLDEQGRNILKPYTMNLMAVPVSNSMAGSNKDNWFASVSSITPSDPKQLSNGARVTINFIRPAAKGYIFDYISAGVRGNGKDDIRPKSGNTVSFSWTGGSVTRPDGGKDAAFFNFWSRGANNRTFVTRTFLNDD</sequence>
<protein>
    <submittedName>
        <fullName evidence="1">Uncharacterized protein</fullName>
    </submittedName>
</protein>
<dbReference type="HOGENOM" id="CLU_475418_0_0_6"/>
<gene>
    <name evidence="1" type="ORF">F900_02737</name>
</gene>
<dbReference type="RefSeq" id="WP_005218323.1">
    <property type="nucleotide sequence ID" value="NZ_KB850089.1"/>
</dbReference>
<reference evidence="1 2" key="1">
    <citation type="submission" date="2013-02" db="EMBL/GenBank/DDBJ databases">
        <title>The Genome Sequence of Acinetobacter sp. ANC 3862.</title>
        <authorList>
            <consortium name="The Broad Institute Genome Sequencing Platform"/>
            <consortium name="The Broad Institute Genome Sequencing Center for Infectious Disease"/>
            <person name="Cerqueira G."/>
            <person name="Feldgarden M."/>
            <person name="Courvalin P."/>
            <person name="Perichon B."/>
            <person name="Grillot-Courvalin C."/>
            <person name="Clermont D."/>
            <person name="Rocha E."/>
            <person name="Yoon E.-J."/>
            <person name="Nemec A."/>
            <person name="Walker B."/>
            <person name="Young S.K."/>
            <person name="Zeng Q."/>
            <person name="Gargeya S."/>
            <person name="Fitzgerald M."/>
            <person name="Haas B."/>
            <person name="Abouelleil A."/>
            <person name="Alvarado L."/>
            <person name="Arachchi H.M."/>
            <person name="Berlin A.M."/>
            <person name="Chapman S.B."/>
            <person name="Dewar J."/>
            <person name="Goldberg J."/>
            <person name="Griggs A."/>
            <person name="Gujja S."/>
            <person name="Hansen M."/>
            <person name="Howarth C."/>
            <person name="Imamovic A."/>
            <person name="Larimer J."/>
            <person name="McCowan C."/>
            <person name="Murphy C."/>
            <person name="Neiman D."/>
            <person name="Pearson M."/>
            <person name="Priest M."/>
            <person name="Roberts A."/>
            <person name="Saif S."/>
            <person name="Shea T."/>
            <person name="Sisk P."/>
            <person name="Sykes S."/>
            <person name="Wortman J."/>
            <person name="Nusbaum C."/>
            <person name="Birren B."/>
        </authorList>
    </citation>
    <scope>NUCLEOTIDE SEQUENCE [LARGE SCALE GENOMIC DNA]</scope>
    <source>
        <strain evidence="1 2">ANC 3862</strain>
    </source>
</reference>
<comment type="caution">
    <text evidence="1">The sequence shown here is derived from an EMBL/GenBank/DDBJ whole genome shotgun (WGS) entry which is preliminary data.</text>
</comment>